<evidence type="ECO:0000259" key="2">
    <source>
        <dbReference type="Pfam" id="PF19701"/>
    </source>
</evidence>
<sequence>MVLSVLLILLGVFMICKPSIIWTLTESWKSNDATEPSKVYIVSTRFGGAMLSLAGIAGIVALNL</sequence>
<feature type="domain" description="DUF6199" evidence="2">
    <location>
        <begin position="4"/>
        <end position="61"/>
    </location>
</feature>
<dbReference type="RefSeq" id="WP_079911196.1">
    <property type="nucleotide sequence ID" value="NZ_BAABJG010000004.1"/>
</dbReference>
<keyword evidence="1" id="KW-0472">Membrane</keyword>
<dbReference type="EMBL" id="JBHTLU010000045">
    <property type="protein sequence ID" value="MFD1224394.1"/>
    <property type="molecule type" value="Genomic_DNA"/>
</dbReference>
<comment type="caution">
    <text evidence="3">The sequence shown here is derived from an EMBL/GenBank/DDBJ whole genome shotgun (WGS) entry which is preliminary data.</text>
</comment>
<reference evidence="4" key="1">
    <citation type="journal article" date="2019" name="Int. J. Syst. Evol. Microbiol.">
        <title>The Global Catalogue of Microorganisms (GCM) 10K type strain sequencing project: providing services to taxonomists for standard genome sequencing and annotation.</title>
        <authorList>
            <consortium name="The Broad Institute Genomics Platform"/>
            <consortium name="The Broad Institute Genome Sequencing Center for Infectious Disease"/>
            <person name="Wu L."/>
            <person name="Ma J."/>
        </authorList>
    </citation>
    <scope>NUCLEOTIDE SEQUENCE [LARGE SCALE GENOMIC DNA]</scope>
    <source>
        <strain evidence="4">CCUG 53270</strain>
    </source>
</reference>
<feature type="transmembrane region" description="Helical" evidence="1">
    <location>
        <begin position="42"/>
        <end position="62"/>
    </location>
</feature>
<keyword evidence="4" id="KW-1185">Reference proteome</keyword>
<dbReference type="Pfam" id="PF19701">
    <property type="entry name" value="DUF6199"/>
    <property type="match status" value="1"/>
</dbReference>
<evidence type="ECO:0000313" key="4">
    <source>
        <dbReference type="Proteomes" id="UP001597180"/>
    </source>
</evidence>
<keyword evidence="1" id="KW-0812">Transmembrane</keyword>
<protein>
    <submittedName>
        <fullName evidence="3">DUF6199 family natural product biosynthesis protein</fullName>
    </submittedName>
</protein>
<name>A0ABW3UVV9_9BACL</name>
<evidence type="ECO:0000313" key="3">
    <source>
        <dbReference type="EMBL" id="MFD1224394.1"/>
    </source>
</evidence>
<accession>A0ABW3UVV9</accession>
<dbReference type="InterPro" id="IPR045679">
    <property type="entry name" value="DUF6199"/>
</dbReference>
<evidence type="ECO:0000256" key="1">
    <source>
        <dbReference type="SAM" id="Phobius"/>
    </source>
</evidence>
<dbReference type="Proteomes" id="UP001597180">
    <property type="component" value="Unassembled WGS sequence"/>
</dbReference>
<keyword evidence="1" id="KW-1133">Transmembrane helix</keyword>
<organism evidence="3 4">
    <name type="scientific">Paenibacillus vulneris</name>
    <dbReference type="NCBI Taxonomy" id="1133364"/>
    <lineage>
        <taxon>Bacteria</taxon>
        <taxon>Bacillati</taxon>
        <taxon>Bacillota</taxon>
        <taxon>Bacilli</taxon>
        <taxon>Bacillales</taxon>
        <taxon>Paenibacillaceae</taxon>
        <taxon>Paenibacillus</taxon>
    </lineage>
</organism>
<gene>
    <name evidence="3" type="ORF">ACFQ4B_30235</name>
</gene>
<proteinExistence type="predicted"/>